<feature type="domain" description="Glycosyltransferase 2-like" evidence="6">
    <location>
        <begin position="9"/>
        <end position="163"/>
    </location>
</feature>
<keyword evidence="9" id="KW-1185">Reference proteome</keyword>
<feature type="transmembrane region" description="Helical" evidence="5">
    <location>
        <begin position="294"/>
        <end position="314"/>
    </location>
</feature>
<organism evidence="8 9">
    <name type="scientific">Hydrogeniiclostridium mannosilyticum</name>
    <dbReference type="NCBI Taxonomy" id="2764322"/>
    <lineage>
        <taxon>Bacteria</taxon>
        <taxon>Bacillati</taxon>
        <taxon>Bacillota</taxon>
        <taxon>Clostridia</taxon>
        <taxon>Eubacteriales</taxon>
        <taxon>Acutalibacteraceae</taxon>
        <taxon>Hydrogeniiclostridium</taxon>
    </lineage>
</organism>
<feature type="domain" description="GtrA/DPMS transmembrane" evidence="7">
    <location>
        <begin position="224"/>
        <end position="343"/>
    </location>
</feature>
<dbReference type="InterPro" id="IPR029044">
    <property type="entry name" value="Nucleotide-diphossugar_trans"/>
</dbReference>
<reference evidence="8 9" key="1">
    <citation type="submission" date="2018-06" db="EMBL/GenBank/DDBJ databases">
        <title>Noncontiguous genome sequence of Ruminococcaceae bacterium ASD2818.</title>
        <authorList>
            <person name="Chaplin A.V."/>
            <person name="Sokolova S.R."/>
            <person name="Kochetkova T.O."/>
            <person name="Goltsov A.Y."/>
            <person name="Trofimov D.Y."/>
            <person name="Efimov B.A."/>
        </authorList>
    </citation>
    <scope>NUCLEOTIDE SEQUENCE [LARGE SCALE GENOMIC DNA]</scope>
    <source>
        <strain evidence="8 9">ASD2818</strain>
    </source>
</reference>
<evidence type="ECO:0000256" key="4">
    <source>
        <dbReference type="ARBA" id="ARBA00023136"/>
    </source>
</evidence>
<dbReference type="Pfam" id="PF00535">
    <property type="entry name" value="Glycos_transf_2"/>
    <property type="match status" value="1"/>
</dbReference>
<evidence type="ECO:0000256" key="2">
    <source>
        <dbReference type="ARBA" id="ARBA00022692"/>
    </source>
</evidence>
<name>A0A328UJ74_9FIRM</name>
<evidence type="ECO:0000256" key="1">
    <source>
        <dbReference type="ARBA" id="ARBA00004141"/>
    </source>
</evidence>
<comment type="subcellular location">
    <subcellularLocation>
        <location evidence="1">Membrane</location>
        <topology evidence="1">Multi-pass membrane protein</topology>
    </subcellularLocation>
</comment>
<dbReference type="CDD" id="cd04179">
    <property type="entry name" value="DPM_DPG-synthase_like"/>
    <property type="match status" value="1"/>
</dbReference>
<evidence type="ECO:0000259" key="6">
    <source>
        <dbReference type="Pfam" id="PF00535"/>
    </source>
</evidence>
<evidence type="ECO:0000313" key="8">
    <source>
        <dbReference type="EMBL" id="RAQ30034.1"/>
    </source>
</evidence>
<proteinExistence type="predicted"/>
<dbReference type="AlphaFoldDB" id="A0A328UJ74"/>
<evidence type="ECO:0000313" key="9">
    <source>
        <dbReference type="Proteomes" id="UP000249377"/>
    </source>
</evidence>
<evidence type="ECO:0008006" key="10">
    <source>
        <dbReference type="Google" id="ProtNLM"/>
    </source>
</evidence>
<evidence type="ECO:0000256" key="5">
    <source>
        <dbReference type="SAM" id="Phobius"/>
    </source>
</evidence>
<evidence type="ECO:0000259" key="7">
    <source>
        <dbReference type="Pfam" id="PF04138"/>
    </source>
</evidence>
<dbReference type="PANTHER" id="PTHR10859">
    <property type="entry name" value="GLYCOSYL TRANSFERASE"/>
    <property type="match status" value="1"/>
</dbReference>
<comment type="caution">
    <text evidence="8">The sequence shown here is derived from an EMBL/GenBank/DDBJ whole genome shotgun (WGS) entry which is preliminary data.</text>
</comment>
<sequence length="352" mass="39121">MKSLRIALIPAYQPTDQLLLLLQEAKSKGFQLVVVDDGSDKSFLEIFASAAWFGAVLHHEQNMGKGQAIKTGLSYIQDHFPADCIIVTMDADGQHRAVDAPKICQAVQNHPDTLVLGSRKLREHVPVRSRFGNTVTRFVYRISTGQRVWDTQTGLRAFSARLIPQFLSIPGERYEYEMNVLLTCSRIGIPILEEEIETIYIDGNASSHFDTVKDSWRVYKEILKFSAASLISFLVDYGLYSALTLCTSGLGNAPSILITNIGARIVSASINYTINRKMVFRSKAHVVRSAVQYAALAAGILIGNTVVLSVLADYLGVNRYAAKLITELLFFLMSWLVQRKVIFRAGKNAKKS</sequence>
<dbReference type="Proteomes" id="UP000249377">
    <property type="component" value="Unassembled WGS sequence"/>
</dbReference>
<keyword evidence="4 5" id="KW-0472">Membrane</keyword>
<dbReference type="InterPro" id="IPR001173">
    <property type="entry name" value="Glyco_trans_2-like"/>
</dbReference>
<dbReference type="GO" id="GO:0006487">
    <property type="term" value="P:protein N-linked glycosylation"/>
    <property type="evidence" value="ECO:0007669"/>
    <property type="project" value="TreeGrafter"/>
</dbReference>
<accession>A0A328UJ74</accession>
<keyword evidence="2 5" id="KW-0812">Transmembrane</keyword>
<dbReference type="Gene3D" id="3.90.550.10">
    <property type="entry name" value="Spore Coat Polysaccharide Biosynthesis Protein SpsA, Chain A"/>
    <property type="match status" value="1"/>
</dbReference>
<protein>
    <recommendedName>
        <fullName evidence="10">Glycosyltransferase</fullName>
    </recommendedName>
</protein>
<dbReference type="GO" id="GO:0016020">
    <property type="term" value="C:membrane"/>
    <property type="evidence" value="ECO:0007669"/>
    <property type="project" value="UniProtKB-SubCell"/>
</dbReference>
<dbReference type="Pfam" id="PF04138">
    <property type="entry name" value="GtrA_DPMS_TM"/>
    <property type="match status" value="1"/>
</dbReference>
<dbReference type="InterPro" id="IPR007267">
    <property type="entry name" value="GtrA_DPMS_TM"/>
</dbReference>
<dbReference type="GO" id="GO:0000271">
    <property type="term" value="P:polysaccharide biosynthetic process"/>
    <property type="evidence" value="ECO:0007669"/>
    <property type="project" value="InterPro"/>
</dbReference>
<dbReference type="EMBL" id="QLYR01000001">
    <property type="protein sequence ID" value="RAQ30034.1"/>
    <property type="molecule type" value="Genomic_DNA"/>
</dbReference>
<dbReference type="PANTHER" id="PTHR10859:SF114">
    <property type="entry name" value="DOLICHOL-PHOSPHATE MANNOSYLTRANSFERASE"/>
    <property type="match status" value="1"/>
</dbReference>
<dbReference type="SUPFAM" id="SSF53448">
    <property type="entry name" value="Nucleotide-diphospho-sugar transferases"/>
    <property type="match status" value="1"/>
</dbReference>
<gene>
    <name evidence="8" type="ORF">DPQ25_00545</name>
</gene>
<keyword evidence="3 5" id="KW-1133">Transmembrane helix</keyword>
<dbReference type="RefSeq" id="WP_112331230.1">
    <property type="nucleotide sequence ID" value="NZ_QLYR01000001.1"/>
</dbReference>
<evidence type="ECO:0000256" key="3">
    <source>
        <dbReference type="ARBA" id="ARBA00022989"/>
    </source>
</evidence>